<dbReference type="PROSITE" id="PS50880">
    <property type="entry name" value="TOPRIM"/>
    <property type="match status" value="1"/>
</dbReference>
<dbReference type="Pfam" id="PF08275">
    <property type="entry name" value="DNAG_N"/>
    <property type="match status" value="1"/>
</dbReference>
<dbReference type="SUPFAM" id="SSF56731">
    <property type="entry name" value="DNA primase core"/>
    <property type="match status" value="1"/>
</dbReference>
<keyword evidence="3" id="KW-1185">Reference proteome</keyword>
<dbReference type="InterPro" id="IPR006171">
    <property type="entry name" value="TOPRIM_dom"/>
</dbReference>
<dbReference type="GO" id="GO:0005737">
    <property type="term" value="C:cytoplasm"/>
    <property type="evidence" value="ECO:0007669"/>
    <property type="project" value="TreeGrafter"/>
</dbReference>
<dbReference type="PANTHER" id="PTHR30313">
    <property type="entry name" value="DNA PRIMASE"/>
    <property type="match status" value="1"/>
</dbReference>
<organism evidence="2 3">
    <name type="scientific">Actinomadura namibiensis</name>
    <dbReference type="NCBI Taxonomy" id="182080"/>
    <lineage>
        <taxon>Bacteria</taxon>
        <taxon>Bacillati</taxon>
        <taxon>Actinomycetota</taxon>
        <taxon>Actinomycetes</taxon>
        <taxon>Streptosporangiales</taxon>
        <taxon>Thermomonosporaceae</taxon>
        <taxon>Actinomadura</taxon>
    </lineage>
</organism>
<dbReference type="AlphaFoldDB" id="A0A7W3LZM2"/>
<name>A0A7W3LZM2_ACTNM</name>
<gene>
    <name evidence="2" type="ORF">HNR61_008819</name>
</gene>
<keyword evidence="2" id="KW-0808">Transferase</keyword>
<dbReference type="Proteomes" id="UP000572680">
    <property type="component" value="Unassembled WGS sequence"/>
</dbReference>
<dbReference type="Pfam" id="PF13155">
    <property type="entry name" value="Toprim_2"/>
    <property type="match status" value="1"/>
</dbReference>
<keyword evidence="2" id="KW-0548">Nucleotidyltransferase</keyword>
<dbReference type="Gene3D" id="3.40.1360.10">
    <property type="match status" value="1"/>
</dbReference>
<feature type="domain" description="Toprim" evidence="1">
    <location>
        <begin position="359"/>
        <end position="446"/>
    </location>
</feature>
<dbReference type="InterPro" id="IPR037068">
    <property type="entry name" value="DNA_primase_core_N_sf"/>
</dbReference>
<reference evidence="2 3" key="1">
    <citation type="submission" date="2020-08" db="EMBL/GenBank/DDBJ databases">
        <title>Genomic Encyclopedia of Type Strains, Phase IV (KMG-IV): sequencing the most valuable type-strain genomes for metagenomic binning, comparative biology and taxonomic classification.</title>
        <authorList>
            <person name="Goeker M."/>
        </authorList>
    </citation>
    <scope>NUCLEOTIDE SEQUENCE [LARGE SCALE GENOMIC DNA]</scope>
    <source>
        <strain evidence="2 3">DSM 44197</strain>
    </source>
</reference>
<dbReference type="GO" id="GO:0016779">
    <property type="term" value="F:nucleotidyltransferase activity"/>
    <property type="evidence" value="ECO:0007669"/>
    <property type="project" value="UniProtKB-KW"/>
</dbReference>
<evidence type="ECO:0000313" key="2">
    <source>
        <dbReference type="EMBL" id="MBA8957128.1"/>
    </source>
</evidence>
<dbReference type="Gene3D" id="3.90.980.10">
    <property type="entry name" value="DNA primase, catalytic core, N-terminal domain"/>
    <property type="match status" value="1"/>
</dbReference>
<dbReference type="InterPro" id="IPR034151">
    <property type="entry name" value="TOPRIM_DnaG_bac"/>
</dbReference>
<sequence>MPGVIPTETAVLHDVAAHELARLRDGTLPWTWWLDKAARFGRFGFTNTLLVAAQWRAATDVRSYEEWRTAGRQVRRGEKGLRIIAAPDTPVSVFDLSQTAGLPPPTPRPADAARARDRLAALAARRFPHAPLPAGDLAALLHQLVHALRGDPLDPPGAGCHGPRRVEADSVAHLVMTRLGLTPPPLAFPPAVPWANAAFGDRVLRLTGVLHAHATDPSGDVLAAAHVFFRTRLAASWVPSYLVDRGFSRTVQRRWQIGHAPPGGRALTDHLRAAGHPEDALVATGLARRGRSGRLYDAFRDRMMFAIRAADGTIAGFIGRRSDRAPGPKYLNTPDTPLFHKGELLYGLHETRDRLARGARPVLVEGPLDAIAVNASSRDHAAVATCGLALTRAQVEALDATAADLAATGVLLALDGDPAGHAATRRAWEVLRHLPADAVLLPSGRDPAAVLAAHGRPAVRAALAGTVPLTDLVIDRALDGPADTPEQRLAALRTAVPLIAATRPPEYARHVARLAARLDLPPSLVTAALAEAVSPGGPSAPR</sequence>
<evidence type="ECO:0000313" key="3">
    <source>
        <dbReference type="Proteomes" id="UP000572680"/>
    </source>
</evidence>
<dbReference type="RefSeq" id="WP_182848976.1">
    <property type="nucleotide sequence ID" value="NZ_BAAALP010000019.1"/>
</dbReference>
<accession>A0A7W3LZM2</accession>
<dbReference type="CDD" id="cd03364">
    <property type="entry name" value="TOPRIM_DnaG_primases"/>
    <property type="match status" value="1"/>
</dbReference>
<proteinExistence type="predicted"/>
<dbReference type="InterPro" id="IPR013264">
    <property type="entry name" value="DNAG_N"/>
</dbReference>
<comment type="caution">
    <text evidence="2">The sequence shown here is derived from an EMBL/GenBank/DDBJ whole genome shotgun (WGS) entry which is preliminary data.</text>
</comment>
<protein>
    <submittedName>
        <fullName evidence="2">DNA primase</fullName>
        <ecNumber evidence="2">2.7.7.-</ecNumber>
    </submittedName>
</protein>
<dbReference type="EMBL" id="JACJIA010000020">
    <property type="protein sequence ID" value="MBA8957128.1"/>
    <property type="molecule type" value="Genomic_DNA"/>
</dbReference>
<evidence type="ECO:0000259" key="1">
    <source>
        <dbReference type="PROSITE" id="PS50880"/>
    </source>
</evidence>
<dbReference type="GO" id="GO:0006269">
    <property type="term" value="P:DNA replication, synthesis of primer"/>
    <property type="evidence" value="ECO:0007669"/>
    <property type="project" value="TreeGrafter"/>
</dbReference>
<dbReference type="SMART" id="SM00493">
    <property type="entry name" value="TOPRIM"/>
    <property type="match status" value="1"/>
</dbReference>
<dbReference type="EC" id="2.7.7.-" evidence="2"/>
<dbReference type="PANTHER" id="PTHR30313:SF2">
    <property type="entry name" value="DNA PRIMASE"/>
    <property type="match status" value="1"/>
</dbReference>
<dbReference type="InterPro" id="IPR050219">
    <property type="entry name" value="DnaG_primase"/>
</dbReference>